<keyword evidence="1" id="KW-0812">Transmembrane</keyword>
<dbReference type="EMBL" id="JBHMAU010000009">
    <property type="protein sequence ID" value="MFB9774946.1"/>
    <property type="molecule type" value="Genomic_DNA"/>
</dbReference>
<keyword evidence="3" id="KW-1185">Reference proteome</keyword>
<keyword evidence="1" id="KW-0472">Membrane</keyword>
<sequence>MARRKGGAAVGGIIGAVIVLILVTLLVLALLPRFGILSRFSQDLTEVSGVVGSEKADFFADPKVVDAFAKHGLSVSVSTAGSWAMPRDTSLPEKDFAFPASEVAGRQIADTFGDAVLGTHTPFFSPIAIATFTPVLEVLEANDVASQTDGIWTIDMRAYLDIVAEDTRWSDLKDAEKFRSNRSVLVASTDIRSSNSAGMYMALASYVLNGNTVVSDRDKAAEQVDELSHLFIDQGYAQSSSAGPFERYLSRGAGEAPMVVVYEGQFMGEQLREGSRIQDSMKLAYPSPTVFSTHTGVTFSDGGEQVMQLLESDEELVRLLAEHGFRANGQHAGIFDQTVQEHDLGGTYLPASEFVDLAQLPSFEVMTYLLEEIGRKYDISGS</sequence>
<evidence type="ECO:0000313" key="3">
    <source>
        <dbReference type="Proteomes" id="UP001589707"/>
    </source>
</evidence>
<protein>
    <recommendedName>
        <fullName evidence="4">Extracellular solute-binding protein</fullName>
    </recommendedName>
</protein>
<feature type="transmembrane region" description="Helical" evidence="1">
    <location>
        <begin position="7"/>
        <end position="31"/>
    </location>
</feature>
<comment type="caution">
    <text evidence="2">The sequence shown here is derived from an EMBL/GenBank/DDBJ whole genome shotgun (WGS) entry which is preliminary data.</text>
</comment>
<dbReference type="Proteomes" id="UP001589707">
    <property type="component" value="Unassembled WGS sequence"/>
</dbReference>
<evidence type="ECO:0008006" key="4">
    <source>
        <dbReference type="Google" id="ProtNLM"/>
    </source>
</evidence>
<proteinExistence type="predicted"/>
<keyword evidence="1" id="KW-1133">Transmembrane helix</keyword>
<evidence type="ECO:0000313" key="2">
    <source>
        <dbReference type="EMBL" id="MFB9774946.1"/>
    </source>
</evidence>
<evidence type="ECO:0000256" key="1">
    <source>
        <dbReference type="SAM" id="Phobius"/>
    </source>
</evidence>
<reference evidence="2 3" key="1">
    <citation type="submission" date="2024-09" db="EMBL/GenBank/DDBJ databases">
        <authorList>
            <person name="Sun Q."/>
            <person name="Mori K."/>
        </authorList>
    </citation>
    <scope>NUCLEOTIDE SEQUENCE [LARGE SCALE GENOMIC DNA]</scope>
    <source>
        <strain evidence="2 3">JCM 11683</strain>
    </source>
</reference>
<organism evidence="2 3">
    <name type="scientific">Brevibacterium otitidis</name>
    <dbReference type="NCBI Taxonomy" id="53364"/>
    <lineage>
        <taxon>Bacteria</taxon>
        <taxon>Bacillati</taxon>
        <taxon>Actinomycetota</taxon>
        <taxon>Actinomycetes</taxon>
        <taxon>Micrococcales</taxon>
        <taxon>Brevibacteriaceae</taxon>
        <taxon>Brevibacterium</taxon>
    </lineage>
</organism>
<dbReference type="RefSeq" id="WP_376837650.1">
    <property type="nucleotide sequence ID" value="NZ_JBHMAU010000009.1"/>
</dbReference>
<gene>
    <name evidence="2" type="ORF">ACFFN1_00660</name>
</gene>
<name>A0ABV5WYN5_9MICO</name>
<accession>A0ABV5WYN5</accession>